<accession>A0ABW5PAD6</accession>
<name>A0ABW5PAD6_9BACL</name>
<sequence>MWRNLWETHTGKVCGAGAGLFFGIIYLFFGFWNMLVFMFLLGIGFWIGSRADRGEELIPLGPVYDWFRSRKRRLK</sequence>
<evidence type="ECO:0000313" key="3">
    <source>
        <dbReference type="Proteomes" id="UP001597541"/>
    </source>
</evidence>
<feature type="transmembrane region" description="Helical" evidence="1">
    <location>
        <begin position="20"/>
        <end position="47"/>
    </location>
</feature>
<gene>
    <name evidence="2" type="ORF">ACFSUF_05520</name>
</gene>
<dbReference type="InterPro" id="IPR018730">
    <property type="entry name" value="DUF2273"/>
</dbReference>
<keyword evidence="1" id="KW-0812">Transmembrane</keyword>
<keyword evidence="1" id="KW-0472">Membrane</keyword>
<dbReference type="Pfam" id="PF10031">
    <property type="entry name" value="DUF2273"/>
    <property type="match status" value="1"/>
</dbReference>
<comment type="caution">
    <text evidence="2">The sequence shown here is derived from an EMBL/GenBank/DDBJ whole genome shotgun (WGS) entry which is preliminary data.</text>
</comment>
<organism evidence="2 3">
    <name type="scientific">Paenibacillus gansuensis</name>
    <dbReference type="NCBI Taxonomy" id="306542"/>
    <lineage>
        <taxon>Bacteria</taxon>
        <taxon>Bacillati</taxon>
        <taxon>Bacillota</taxon>
        <taxon>Bacilli</taxon>
        <taxon>Bacillales</taxon>
        <taxon>Paenibacillaceae</taxon>
        <taxon>Paenibacillus</taxon>
    </lineage>
</organism>
<keyword evidence="1" id="KW-1133">Transmembrane helix</keyword>
<dbReference type="EMBL" id="JBHUME010000005">
    <property type="protein sequence ID" value="MFD2611881.1"/>
    <property type="molecule type" value="Genomic_DNA"/>
</dbReference>
<proteinExistence type="predicted"/>
<dbReference type="RefSeq" id="WP_377600929.1">
    <property type="nucleotide sequence ID" value="NZ_JBHUME010000005.1"/>
</dbReference>
<keyword evidence="3" id="KW-1185">Reference proteome</keyword>
<evidence type="ECO:0000256" key="1">
    <source>
        <dbReference type="SAM" id="Phobius"/>
    </source>
</evidence>
<protein>
    <submittedName>
        <fullName evidence="2">DUF2273 domain-containing protein</fullName>
    </submittedName>
</protein>
<evidence type="ECO:0000313" key="2">
    <source>
        <dbReference type="EMBL" id="MFD2611881.1"/>
    </source>
</evidence>
<dbReference type="Proteomes" id="UP001597541">
    <property type="component" value="Unassembled WGS sequence"/>
</dbReference>
<reference evidence="3" key="1">
    <citation type="journal article" date="2019" name="Int. J. Syst. Evol. Microbiol.">
        <title>The Global Catalogue of Microorganisms (GCM) 10K type strain sequencing project: providing services to taxonomists for standard genome sequencing and annotation.</title>
        <authorList>
            <consortium name="The Broad Institute Genomics Platform"/>
            <consortium name="The Broad Institute Genome Sequencing Center for Infectious Disease"/>
            <person name="Wu L."/>
            <person name="Ma J."/>
        </authorList>
    </citation>
    <scope>NUCLEOTIDE SEQUENCE [LARGE SCALE GENOMIC DNA]</scope>
    <source>
        <strain evidence="3">KCTC 3950</strain>
    </source>
</reference>